<reference evidence="2" key="1">
    <citation type="submission" date="2022-11" db="EMBL/GenBank/DDBJ databases">
        <title>Genome Sequence of Cubamyces cubensis.</title>
        <authorList>
            <person name="Buettner E."/>
        </authorList>
    </citation>
    <scope>NUCLEOTIDE SEQUENCE</scope>
    <source>
        <strain evidence="2">MPL-01</strain>
    </source>
</reference>
<dbReference type="PANTHER" id="PTHR33112:SF16">
    <property type="entry name" value="HETEROKARYON INCOMPATIBILITY DOMAIN-CONTAINING PROTEIN"/>
    <property type="match status" value="1"/>
</dbReference>
<dbReference type="Proteomes" id="UP001215151">
    <property type="component" value="Unassembled WGS sequence"/>
</dbReference>
<gene>
    <name evidence="2" type="ORF">ONZ51_g1686</name>
</gene>
<dbReference type="EMBL" id="JAPEVG010000024">
    <property type="protein sequence ID" value="KAJ8495453.1"/>
    <property type="molecule type" value="Genomic_DNA"/>
</dbReference>
<dbReference type="AlphaFoldDB" id="A0AAD7XFK3"/>
<organism evidence="2 3">
    <name type="scientific">Trametes cubensis</name>
    <dbReference type="NCBI Taxonomy" id="1111947"/>
    <lineage>
        <taxon>Eukaryota</taxon>
        <taxon>Fungi</taxon>
        <taxon>Dikarya</taxon>
        <taxon>Basidiomycota</taxon>
        <taxon>Agaricomycotina</taxon>
        <taxon>Agaricomycetes</taxon>
        <taxon>Polyporales</taxon>
        <taxon>Polyporaceae</taxon>
        <taxon>Trametes</taxon>
    </lineage>
</organism>
<protein>
    <recommendedName>
        <fullName evidence="1">Heterokaryon incompatibility domain-containing protein</fullName>
    </recommendedName>
</protein>
<dbReference type="PANTHER" id="PTHR33112">
    <property type="entry name" value="DOMAIN PROTEIN, PUTATIVE-RELATED"/>
    <property type="match status" value="1"/>
</dbReference>
<evidence type="ECO:0000259" key="1">
    <source>
        <dbReference type="Pfam" id="PF06985"/>
    </source>
</evidence>
<comment type="caution">
    <text evidence="2">The sequence shown here is derived from an EMBL/GenBank/DDBJ whole genome shotgun (WGS) entry which is preliminary data.</text>
</comment>
<proteinExistence type="predicted"/>
<feature type="domain" description="Heterokaryon incompatibility" evidence="1">
    <location>
        <begin position="9"/>
        <end position="113"/>
    </location>
</feature>
<sequence>MAKGSSRTYVALSYVWGPEGQPHRTTAANLSSYMCSIDSTKLPQTIRDAIYITHHLGIDFLWVDSLCIIQDSPEDKHRELAFMRDVYRHAYLTIDAASAEKASDGFLNDRTPLCPDLVLPFICPADDVDPLVHCGRLQLYENPSLDICTTNEGNLRTGERAWCLQETLLSTRTLVFTPHTVQLRCQTLTQNIGGAEHDDTFDIPRLPIALFYLDRPTSRYSEQWIQIRERWLEVVNHYSRRKLSYPSDKLVACAGLAELFARALGSDYVAGLWNDDHFLGDLLWLVPEPARLTSTEYLAPSWSWASVEHANPFYVGLHPNPRAMATSVACACTPRDLTFPLGPVTSGYLVLQARMFRCKVEGTQVSLVPGYTQDIFDDSPSVRVDSYFDNERDACDVCLWAVPLQITDGDSDRAAECWGILLLLSSPAAVSDVLRAEYHGLKVFRRVGCFVLDGKQKARKLGWDDDWLLDTSTNVIIV</sequence>
<dbReference type="Pfam" id="PF06985">
    <property type="entry name" value="HET"/>
    <property type="match status" value="1"/>
</dbReference>
<dbReference type="InterPro" id="IPR010730">
    <property type="entry name" value="HET"/>
</dbReference>
<name>A0AAD7XFK3_9APHY</name>
<evidence type="ECO:0000313" key="3">
    <source>
        <dbReference type="Proteomes" id="UP001215151"/>
    </source>
</evidence>
<keyword evidence="3" id="KW-1185">Reference proteome</keyword>
<evidence type="ECO:0000313" key="2">
    <source>
        <dbReference type="EMBL" id="KAJ8495453.1"/>
    </source>
</evidence>
<accession>A0AAD7XFK3</accession>